<sequence length="121" mass="13372">MTDRGISVLKCGEHMSISLQKLLAKMDAELKEAKSAGTESVLRERIHSLKTLCELVLDEPQKAEERRFSGSVNPGLQAPAPQVQPLQVPFQPQQPPAASMPVQTKRLEMEDDANGESLFDF</sequence>
<protein>
    <recommendedName>
        <fullName evidence="3">YwdI family protein</fullName>
    </recommendedName>
</protein>
<organism evidence="1 2">
    <name type="scientific">Mesobacillus foraminis</name>
    <dbReference type="NCBI Taxonomy" id="279826"/>
    <lineage>
        <taxon>Bacteria</taxon>
        <taxon>Bacillati</taxon>
        <taxon>Bacillota</taxon>
        <taxon>Bacilli</taxon>
        <taxon>Bacillales</taxon>
        <taxon>Bacillaceae</taxon>
        <taxon>Mesobacillus</taxon>
    </lineage>
</organism>
<gene>
    <name evidence="1" type="ORF">EV146_108111</name>
</gene>
<dbReference type="EMBL" id="SLVV01000008">
    <property type="protein sequence ID" value="TCN24005.1"/>
    <property type="molecule type" value="Genomic_DNA"/>
</dbReference>
<evidence type="ECO:0000313" key="1">
    <source>
        <dbReference type="EMBL" id="TCN24005.1"/>
    </source>
</evidence>
<dbReference type="AlphaFoldDB" id="A0A4R2BC51"/>
<comment type="caution">
    <text evidence="1">The sequence shown here is derived from an EMBL/GenBank/DDBJ whole genome shotgun (WGS) entry which is preliminary data.</text>
</comment>
<accession>A0A4R2BC51</accession>
<name>A0A4R2BC51_9BACI</name>
<evidence type="ECO:0008006" key="3">
    <source>
        <dbReference type="Google" id="ProtNLM"/>
    </source>
</evidence>
<dbReference type="InterPro" id="IPR035218">
    <property type="entry name" value="DUF5327"/>
</dbReference>
<evidence type="ECO:0000313" key="2">
    <source>
        <dbReference type="Proteomes" id="UP000295689"/>
    </source>
</evidence>
<keyword evidence="2" id="KW-1185">Reference proteome</keyword>
<reference evidence="1 2" key="1">
    <citation type="journal article" date="2015" name="Stand. Genomic Sci.">
        <title>Genomic Encyclopedia of Bacterial and Archaeal Type Strains, Phase III: the genomes of soil and plant-associated and newly described type strains.</title>
        <authorList>
            <person name="Whitman W.B."/>
            <person name="Woyke T."/>
            <person name="Klenk H.P."/>
            <person name="Zhou Y."/>
            <person name="Lilburn T.G."/>
            <person name="Beck B.J."/>
            <person name="De Vos P."/>
            <person name="Vandamme P."/>
            <person name="Eisen J.A."/>
            <person name="Garrity G."/>
            <person name="Hugenholtz P."/>
            <person name="Kyrpides N.C."/>
        </authorList>
    </citation>
    <scope>NUCLEOTIDE SEQUENCE [LARGE SCALE GENOMIC DNA]</scope>
    <source>
        <strain evidence="1 2">CV53</strain>
    </source>
</reference>
<dbReference type="Pfam" id="PF17261">
    <property type="entry name" value="DUF5327"/>
    <property type="match status" value="1"/>
</dbReference>
<dbReference type="Proteomes" id="UP000295689">
    <property type="component" value="Unassembled WGS sequence"/>
</dbReference>
<proteinExistence type="predicted"/>